<dbReference type="PANTHER" id="PTHR35091">
    <property type="entry name" value="FLAGELLAR PROTEIN FLIL"/>
    <property type="match status" value="1"/>
</dbReference>
<name>A0A3G2HUG7_9BURK</name>
<keyword evidence="9 10" id="KW-0472">Membrane</keyword>
<proteinExistence type="inferred from homology"/>
<keyword evidence="14" id="KW-1185">Reference proteome</keyword>
<dbReference type="Proteomes" id="UP000268070">
    <property type="component" value="Chromosome"/>
</dbReference>
<dbReference type="GeneID" id="96868353"/>
<dbReference type="GO" id="GO:0071978">
    <property type="term" value="P:bacterial-type flagellum-dependent swarming motility"/>
    <property type="evidence" value="ECO:0007669"/>
    <property type="project" value="TreeGrafter"/>
</dbReference>
<keyword evidence="11" id="KW-0282">Flagellum</keyword>
<evidence type="ECO:0000313" key="14">
    <source>
        <dbReference type="Proteomes" id="UP000831759"/>
    </source>
</evidence>
<dbReference type="Pfam" id="PF03748">
    <property type="entry name" value="FliL"/>
    <property type="match status" value="1"/>
</dbReference>
<evidence type="ECO:0000256" key="8">
    <source>
        <dbReference type="ARBA" id="ARBA00022989"/>
    </source>
</evidence>
<evidence type="ECO:0000256" key="9">
    <source>
        <dbReference type="ARBA" id="ARBA00023136"/>
    </source>
</evidence>
<dbReference type="EMBL" id="CP094619">
    <property type="protein sequence ID" value="UQN37139.1"/>
    <property type="molecule type" value="Genomic_DNA"/>
</dbReference>
<comment type="subcellular location">
    <subcellularLocation>
        <location evidence="10">Cell inner membrane</location>
    </subcellularLocation>
    <subcellularLocation>
        <location evidence="2">Cell membrane</location>
        <topology evidence="2">Single-pass membrane protein</topology>
    </subcellularLocation>
</comment>
<keyword evidence="6" id="KW-0812">Transmembrane</keyword>
<evidence type="ECO:0000256" key="7">
    <source>
        <dbReference type="ARBA" id="ARBA00022779"/>
    </source>
</evidence>
<evidence type="ECO:0000313" key="13">
    <source>
        <dbReference type="Proteomes" id="UP000268070"/>
    </source>
</evidence>
<dbReference type="GO" id="GO:0006935">
    <property type="term" value="P:chemotaxis"/>
    <property type="evidence" value="ECO:0007669"/>
    <property type="project" value="UniProtKB-KW"/>
</dbReference>
<keyword evidence="5 10" id="KW-0145">Chemotaxis</keyword>
<dbReference type="AlphaFoldDB" id="A0A3G2HUG7"/>
<keyword evidence="11" id="KW-0966">Cell projection</keyword>
<reference evidence="11 13" key="1">
    <citation type="submission" date="2018-09" db="EMBL/GenBank/DDBJ databases">
        <title>Complete genome sequence of the hydrocarbonoclastic bacterium Alcaligenes aquatilis QD168, isolated from a crude-oil polluted marine sediment of Central Chile.</title>
        <authorList>
            <person name="Duran R.E."/>
            <person name="Barra B."/>
            <person name="Salva-Serra F."/>
            <person name="Mendez V."/>
            <person name="Moore E.R.B."/>
            <person name="Seeger M."/>
        </authorList>
    </citation>
    <scope>NUCLEOTIDE SEQUENCE [LARGE SCALE GENOMIC DNA]</scope>
    <source>
        <strain evidence="11 13">QD168</strain>
    </source>
</reference>
<dbReference type="InterPro" id="IPR005503">
    <property type="entry name" value="FliL"/>
</dbReference>
<keyword evidence="8" id="KW-1133">Transmembrane helix</keyword>
<dbReference type="Proteomes" id="UP000831759">
    <property type="component" value="Chromosome"/>
</dbReference>
<evidence type="ECO:0000256" key="10">
    <source>
        <dbReference type="RuleBase" id="RU364125"/>
    </source>
</evidence>
<evidence type="ECO:0000256" key="4">
    <source>
        <dbReference type="ARBA" id="ARBA00022475"/>
    </source>
</evidence>
<evidence type="ECO:0000256" key="1">
    <source>
        <dbReference type="ARBA" id="ARBA00002254"/>
    </source>
</evidence>
<keyword evidence="10" id="KW-0997">Cell inner membrane</keyword>
<evidence type="ECO:0000313" key="11">
    <source>
        <dbReference type="EMBL" id="AYN20378.1"/>
    </source>
</evidence>
<evidence type="ECO:0000256" key="6">
    <source>
        <dbReference type="ARBA" id="ARBA00022692"/>
    </source>
</evidence>
<keyword evidence="11" id="KW-0969">Cilium</keyword>
<dbReference type="EMBL" id="CP032153">
    <property type="protein sequence ID" value="AYN20378.1"/>
    <property type="molecule type" value="Genomic_DNA"/>
</dbReference>
<evidence type="ECO:0000256" key="3">
    <source>
        <dbReference type="ARBA" id="ARBA00008281"/>
    </source>
</evidence>
<keyword evidence="7 10" id="KW-0283">Flagellar rotation</keyword>
<sequence length="173" mass="18947">MARKAPTKLARLMKTGLLVLFIIAASVGATLYYSLQQSSTPAWLAWAEKGQSVEAATAPDAPPEVKVNVKPIFAPLDPFTVTLNENGRSRILYVGITLRVQDDGSRAMLVEYMPMVRDRVLKILAEQRPTYIQTSEGRQALVAQLSAGLKEPYALNTAVPTINDVLFTAFVIQ</sequence>
<comment type="similarity">
    <text evidence="3 10">Belongs to the FliL family.</text>
</comment>
<dbReference type="OrthoDB" id="5297029at2"/>
<gene>
    <name evidence="11" type="ORF">D3M96_07465</name>
    <name evidence="12" type="ORF">MTR80_05395</name>
</gene>
<dbReference type="GO" id="GO:0009425">
    <property type="term" value="C:bacterial-type flagellum basal body"/>
    <property type="evidence" value="ECO:0007669"/>
    <property type="project" value="InterPro"/>
</dbReference>
<reference evidence="12 14" key="2">
    <citation type="journal article" date="2022" name="Int. J. Syst. Evol. Microbiol.">
        <title>Characterization of Alcaligenes aquatilis as a novel member of heterotrophic nitrifier-aerobic denitrifier and its performance in treating piggery wastewater.</title>
        <authorList>
            <person name="Cao X."/>
            <person name="Zhao B."/>
            <person name="Wu Y."/>
            <person name="Huang J."/>
            <person name="Wang H."/>
            <person name="Sun X."/>
            <person name="Li S."/>
        </authorList>
    </citation>
    <scope>NUCLEOTIDE SEQUENCE [LARGE SCALE GENOMIC DNA]</scope>
    <source>
        <strain evidence="12 14">AS1</strain>
    </source>
</reference>
<dbReference type="GO" id="GO:0005886">
    <property type="term" value="C:plasma membrane"/>
    <property type="evidence" value="ECO:0007669"/>
    <property type="project" value="UniProtKB-SubCell"/>
</dbReference>
<evidence type="ECO:0000313" key="12">
    <source>
        <dbReference type="EMBL" id="UQN37139.1"/>
    </source>
</evidence>
<evidence type="ECO:0000256" key="5">
    <source>
        <dbReference type="ARBA" id="ARBA00022500"/>
    </source>
</evidence>
<dbReference type="KEGG" id="aaqu:D3M96_07465"/>
<keyword evidence="4" id="KW-1003">Cell membrane</keyword>
<protein>
    <recommendedName>
        <fullName evidence="10">Flagellar protein FliL</fullName>
    </recommendedName>
</protein>
<accession>A0A3R8ZKZ8</accession>
<comment type="function">
    <text evidence="1 10">Controls the rotational direction of flagella during chemotaxis.</text>
</comment>
<dbReference type="RefSeq" id="WP_094196127.1">
    <property type="nucleotide sequence ID" value="NZ_CP022390.1"/>
</dbReference>
<dbReference type="PANTHER" id="PTHR35091:SF2">
    <property type="entry name" value="FLAGELLAR PROTEIN FLIL"/>
    <property type="match status" value="1"/>
</dbReference>
<evidence type="ECO:0000256" key="2">
    <source>
        <dbReference type="ARBA" id="ARBA00004162"/>
    </source>
</evidence>
<organism evidence="11 13">
    <name type="scientific">Alcaligenes aquatilis</name>
    <dbReference type="NCBI Taxonomy" id="323284"/>
    <lineage>
        <taxon>Bacteria</taxon>
        <taxon>Pseudomonadati</taxon>
        <taxon>Pseudomonadota</taxon>
        <taxon>Betaproteobacteria</taxon>
        <taxon>Burkholderiales</taxon>
        <taxon>Alcaligenaceae</taxon>
        <taxon>Alcaligenes</taxon>
    </lineage>
</organism>
<accession>A0A3G2HUG7</accession>